<organism evidence="1 2">
    <name type="scientific">Tumidithrix elongata BACA0141</name>
    <dbReference type="NCBI Taxonomy" id="2716417"/>
    <lineage>
        <taxon>Bacteria</taxon>
        <taxon>Bacillati</taxon>
        <taxon>Cyanobacteriota</taxon>
        <taxon>Cyanophyceae</taxon>
        <taxon>Pseudanabaenales</taxon>
        <taxon>Pseudanabaenaceae</taxon>
        <taxon>Tumidithrix</taxon>
        <taxon>Tumidithrix elongata</taxon>
    </lineage>
</organism>
<evidence type="ECO:0000313" key="2">
    <source>
        <dbReference type="Proteomes" id="UP001333818"/>
    </source>
</evidence>
<dbReference type="Pfam" id="PF02620">
    <property type="entry name" value="YceD"/>
    <property type="match status" value="1"/>
</dbReference>
<sequence length="164" mass="18299">MDKIYIPQLAKAVDATEAIEFKEFIDGLETLTPAQGVLTVKHLGSCLEVKATGWAIMTLTCDRTLVQFNHRLTIDASELIWLAAPLPVEKHTKEKEIPIDDLVESLPPNGYFDPATWLYEQFCLAIPFPKIAPDAPEVNQSSETTPTIDKRWSALSALQINHLN</sequence>
<keyword evidence="2" id="KW-1185">Reference proteome</keyword>
<dbReference type="Proteomes" id="UP001333818">
    <property type="component" value="Unassembled WGS sequence"/>
</dbReference>
<name>A0AAW9PVQ5_9CYAN</name>
<gene>
    <name evidence="1" type="ORF">V2H45_08665</name>
</gene>
<accession>A0AAW9PVQ5</accession>
<reference evidence="1" key="1">
    <citation type="submission" date="2024-01" db="EMBL/GenBank/DDBJ databases">
        <title>Bank of Algae and Cyanobacteria of the Azores (BACA) strain genomes.</title>
        <authorList>
            <person name="Luz R."/>
            <person name="Cordeiro R."/>
            <person name="Fonseca A."/>
            <person name="Goncalves V."/>
        </authorList>
    </citation>
    <scope>NUCLEOTIDE SEQUENCE</scope>
    <source>
        <strain evidence="1">BACA0141</strain>
    </source>
</reference>
<dbReference type="InterPro" id="IPR003772">
    <property type="entry name" value="YceD"/>
</dbReference>
<comment type="caution">
    <text evidence="1">The sequence shown here is derived from an EMBL/GenBank/DDBJ whole genome shotgun (WGS) entry which is preliminary data.</text>
</comment>
<proteinExistence type="predicted"/>
<dbReference type="RefSeq" id="WP_330483245.1">
    <property type="nucleotide sequence ID" value="NZ_JAZBJZ010000026.1"/>
</dbReference>
<evidence type="ECO:0000313" key="1">
    <source>
        <dbReference type="EMBL" id="MEE3716816.1"/>
    </source>
</evidence>
<dbReference type="EMBL" id="JAZBJZ010000026">
    <property type="protein sequence ID" value="MEE3716816.1"/>
    <property type="molecule type" value="Genomic_DNA"/>
</dbReference>
<dbReference type="AlphaFoldDB" id="A0AAW9PVQ5"/>
<protein>
    <submittedName>
        <fullName evidence="1">YceD family protein</fullName>
    </submittedName>
</protein>